<reference evidence="5 6" key="1">
    <citation type="submission" date="2018-04" db="EMBL/GenBank/DDBJ databases">
        <title>Bacteria isolated from cave deposits of Manipur.</title>
        <authorList>
            <person name="Sahoo D."/>
            <person name="Sarangthem I."/>
            <person name="Nandeibam J."/>
        </authorList>
    </citation>
    <scope>NUCLEOTIDE SEQUENCE [LARGE SCALE GENOMIC DNA]</scope>
    <source>
        <strain evidence="6">mrc11</strain>
    </source>
</reference>
<dbReference type="OrthoDB" id="262125at2"/>
<dbReference type="InterPro" id="IPR011042">
    <property type="entry name" value="6-blade_b-propeller_TolB-like"/>
</dbReference>
<dbReference type="Pfam" id="PF00326">
    <property type="entry name" value="Peptidase_S9"/>
    <property type="match status" value="1"/>
</dbReference>
<dbReference type="SUPFAM" id="SSF53474">
    <property type="entry name" value="alpha/beta-Hydrolases"/>
    <property type="match status" value="1"/>
</dbReference>
<dbReference type="InterPro" id="IPR015943">
    <property type="entry name" value="WD40/YVTN_repeat-like_dom_sf"/>
</dbReference>
<gene>
    <name evidence="5" type="ORF">DBZ45_07075</name>
</gene>
<feature type="region of interest" description="Disordered" evidence="3">
    <location>
        <begin position="205"/>
        <end position="224"/>
    </location>
</feature>
<evidence type="ECO:0000313" key="5">
    <source>
        <dbReference type="EMBL" id="RAM37885.1"/>
    </source>
</evidence>
<dbReference type="PANTHER" id="PTHR42776">
    <property type="entry name" value="SERINE PEPTIDASE S9 FAMILY MEMBER"/>
    <property type="match status" value="1"/>
</dbReference>
<evidence type="ECO:0000259" key="4">
    <source>
        <dbReference type="Pfam" id="PF00326"/>
    </source>
</evidence>
<dbReference type="GO" id="GO:0006508">
    <property type="term" value="P:proteolysis"/>
    <property type="evidence" value="ECO:0007669"/>
    <property type="project" value="InterPro"/>
</dbReference>
<organism evidence="5 6">
    <name type="scientific">Arthrobacter globiformis</name>
    <dbReference type="NCBI Taxonomy" id="1665"/>
    <lineage>
        <taxon>Bacteria</taxon>
        <taxon>Bacillati</taxon>
        <taxon>Actinomycetota</taxon>
        <taxon>Actinomycetes</taxon>
        <taxon>Micrococcales</taxon>
        <taxon>Micrococcaceae</taxon>
        <taxon>Arthrobacter</taxon>
    </lineage>
</organism>
<dbReference type="AlphaFoldDB" id="A0A328HKB9"/>
<dbReference type="Gene3D" id="3.40.50.1820">
    <property type="entry name" value="alpha/beta hydrolase"/>
    <property type="match status" value="1"/>
</dbReference>
<dbReference type="EMBL" id="QLNP01000064">
    <property type="protein sequence ID" value="RAM37885.1"/>
    <property type="molecule type" value="Genomic_DNA"/>
</dbReference>
<evidence type="ECO:0000256" key="3">
    <source>
        <dbReference type="SAM" id="MobiDB-lite"/>
    </source>
</evidence>
<evidence type="ECO:0000256" key="2">
    <source>
        <dbReference type="ARBA" id="ARBA00022801"/>
    </source>
</evidence>
<feature type="region of interest" description="Disordered" evidence="3">
    <location>
        <begin position="92"/>
        <end position="114"/>
    </location>
</feature>
<proteinExistence type="predicted"/>
<dbReference type="InterPro" id="IPR029058">
    <property type="entry name" value="AB_hydrolase_fold"/>
</dbReference>
<keyword evidence="1" id="KW-0732">Signal</keyword>
<evidence type="ECO:0000313" key="6">
    <source>
        <dbReference type="Proteomes" id="UP000249166"/>
    </source>
</evidence>
<keyword evidence="2" id="KW-0378">Hydrolase</keyword>
<feature type="compositionally biased region" description="Basic and acidic residues" evidence="3">
    <location>
        <begin position="98"/>
        <end position="110"/>
    </location>
</feature>
<name>A0A328HKB9_ARTGO</name>
<sequence>MSTEDAAILREQPATPFHDLDHYLAIPRVSGLALSPDGQRLVTTVATLNTKGTEYGTALWELDPAGGKQARRITRSAKGEAGAAFAASGDVYFTSARPDPDKPDPAKESDGDPVSALWVLPADGGEARVVLSRAGGVDKVMTARDANAAFVTASVLAGSGDEEADAERRKSRKDNKVAAILHSEYPVRYWDADLGPAQPRLFSVEPGPGPEPGKPATVDSAPPLTLRNLTPEAGSRLREAVSVVSPDGKTIYTSLAKPLPKADLRSVLVAVDVATGTQRVLLDEEGMNYFPGPVSPDGGLLAVVSESDTTPQQAPRVKLHLLDVSGEAGPEDLQPLAQEWDRWPHPEAWLPDGSALLVTADDDGASPVFSVSVAGGAARGSVTRVTPDPAAYTDVVVSPDGRSAYALRSSYEFPAEPVRIDLATGDVTRLPSPAERPQTEGSLERVEATAADGTRVPAYLALPAGASAESPAPLLLWVHGGPLGSWNAWTWRWNPWLLTARGYAVLLPDPALSTGYGQSYIQRGWGSWGKAPFTDLMAVTDAVVQRPDIDGSRTAAMGGSFGGYMANWVAGQTDRFKAIVTHASLWALDQFGPTTDASQYWLKEMTAEMALENSPHLHVEKIRTPMLVIHGDKDYRVPIGEGLRLWYELLSKSQLASDENGQTSHRFLFYPDENHWILQPQHAKVWYGVVEHFLARNVLGTDIELPADLGL</sequence>
<evidence type="ECO:0000256" key="1">
    <source>
        <dbReference type="ARBA" id="ARBA00022729"/>
    </source>
</evidence>
<protein>
    <submittedName>
        <fullName evidence="5">S9 family peptidase</fullName>
    </submittedName>
</protein>
<dbReference type="Proteomes" id="UP000249166">
    <property type="component" value="Unassembled WGS sequence"/>
</dbReference>
<dbReference type="GO" id="GO:0004252">
    <property type="term" value="F:serine-type endopeptidase activity"/>
    <property type="evidence" value="ECO:0007669"/>
    <property type="project" value="TreeGrafter"/>
</dbReference>
<dbReference type="Gene3D" id="2.130.10.10">
    <property type="entry name" value="YVTN repeat-like/Quinoprotein amine dehydrogenase"/>
    <property type="match status" value="1"/>
</dbReference>
<dbReference type="SUPFAM" id="SSF82171">
    <property type="entry name" value="DPP6 N-terminal domain-like"/>
    <property type="match status" value="1"/>
</dbReference>
<comment type="caution">
    <text evidence="5">The sequence shown here is derived from an EMBL/GenBank/DDBJ whole genome shotgun (WGS) entry which is preliminary data.</text>
</comment>
<accession>A0A328HKB9</accession>
<dbReference type="Gene3D" id="2.120.10.30">
    <property type="entry name" value="TolB, C-terminal domain"/>
    <property type="match status" value="1"/>
</dbReference>
<dbReference type="PANTHER" id="PTHR42776:SF13">
    <property type="entry name" value="DIPEPTIDYL-PEPTIDASE 5"/>
    <property type="match status" value="1"/>
</dbReference>
<dbReference type="RefSeq" id="WP_111903218.1">
    <property type="nucleotide sequence ID" value="NZ_QLNP01000064.1"/>
</dbReference>
<dbReference type="InterPro" id="IPR001375">
    <property type="entry name" value="Peptidase_S9_cat"/>
</dbReference>
<feature type="domain" description="Peptidase S9 prolyl oligopeptidase catalytic" evidence="4">
    <location>
        <begin position="489"/>
        <end position="698"/>
    </location>
</feature>